<proteinExistence type="predicted"/>
<keyword evidence="1" id="KW-0677">Repeat</keyword>
<evidence type="ECO:0000313" key="4">
    <source>
        <dbReference type="Proteomes" id="UP000327011"/>
    </source>
</evidence>
<accession>A0A5J5JWG7</accession>
<gene>
    <name evidence="3" type="ORF">F5972_30285</name>
</gene>
<feature type="domain" description="Nephrocystin 3-like N-terminal" evidence="2">
    <location>
        <begin position="309"/>
        <end position="384"/>
    </location>
</feature>
<dbReference type="AlphaFoldDB" id="A0A5J5JWG7"/>
<evidence type="ECO:0000313" key="3">
    <source>
        <dbReference type="EMBL" id="KAA9374889.1"/>
    </source>
</evidence>
<keyword evidence="4" id="KW-1185">Reference proteome</keyword>
<sequence>MSSLQAAHRGYEYQDLLSASRLVDLVLGTLSAAHVDVKQVGDDRFDDLTVITIDGRRERTQFKHTDNDDKPLAAETFTTDGRDLRLDRLVAAAVADRDGPGNSVADLAFRVVLRDTYPVDEALTAVLVPANPDPGPFVAGMQTRRLRFDVDRLWPLEPAEAAAGTRAGRSRFAFLRSGPKAVGRADLAWLCERLVVEVEAPRSSGIMLEPGPAERILLTRVRTEVGAESYPNADRSAEDVAEAFATFARQARQGLSTPTAEAMLQRAQLRRDFGAVSRAHPVDRSVEVARPTTVADVHKAAERAASQAVPLVLTGPPGQGKSWVCDQLVRDLISAGWLVAEHYCYLNDTLDERDERVQVETVFGSLLWRLAEADPSLVDAQRPRYAVDARGAGQRCYPCCTGSARPSGSPDCRWP</sequence>
<dbReference type="InterPro" id="IPR056884">
    <property type="entry name" value="NPHP3-like_N"/>
</dbReference>
<organism evidence="3 4">
    <name type="scientific">Microbispora cellulosiformans</name>
    <dbReference type="NCBI Taxonomy" id="2614688"/>
    <lineage>
        <taxon>Bacteria</taxon>
        <taxon>Bacillati</taxon>
        <taxon>Actinomycetota</taxon>
        <taxon>Actinomycetes</taxon>
        <taxon>Streptosporangiales</taxon>
        <taxon>Streptosporangiaceae</taxon>
        <taxon>Microbispora</taxon>
    </lineage>
</organism>
<dbReference type="EMBL" id="VYTZ01000014">
    <property type="protein sequence ID" value="KAA9374889.1"/>
    <property type="molecule type" value="Genomic_DNA"/>
</dbReference>
<dbReference type="Proteomes" id="UP000327011">
    <property type="component" value="Unassembled WGS sequence"/>
</dbReference>
<evidence type="ECO:0000259" key="2">
    <source>
        <dbReference type="Pfam" id="PF24883"/>
    </source>
</evidence>
<dbReference type="RefSeq" id="WP_150938382.1">
    <property type="nucleotide sequence ID" value="NZ_VYTZ01000014.1"/>
</dbReference>
<protein>
    <recommendedName>
        <fullName evidence="2">Nephrocystin 3-like N-terminal domain-containing protein</fullName>
    </recommendedName>
</protein>
<reference evidence="3 4" key="1">
    <citation type="submission" date="2019-09" db="EMBL/GenBank/DDBJ databases">
        <title>Screening of Novel Bioactive Compounds from Soil-Associated.</title>
        <authorList>
            <person name="Gong X."/>
        </authorList>
    </citation>
    <scope>NUCLEOTIDE SEQUENCE [LARGE SCALE GENOMIC DNA]</scope>
    <source>
        <strain evidence="3 4">Gxj-6</strain>
    </source>
</reference>
<name>A0A5J5JWG7_9ACTN</name>
<comment type="caution">
    <text evidence="3">The sequence shown here is derived from an EMBL/GenBank/DDBJ whole genome shotgun (WGS) entry which is preliminary data.</text>
</comment>
<dbReference type="Pfam" id="PF24883">
    <property type="entry name" value="NPHP3_N"/>
    <property type="match status" value="1"/>
</dbReference>
<evidence type="ECO:0000256" key="1">
    <source>
        <dbReference type="ARBA" id="ARBA00022737"/>
    </source>
</evidence>